<dbReference type="Proteomes" id="UP000821866">
    <property type="component" value="Chromosome 1"/>
</dbReference>
<dbReference type="InterPro" id="IPR033452">
    <property type="entry name" value="GH30_C"/>
</dbReference>
<organism evidence="15 16">
    <name type="scientific">Rhipicephalus microplus</name>
    <name type="common">Cattle tick</name>
    <name type="synonym">Boophilus microplus</name>
    <dbReference type="NCBI Taxonomy" id="6941"/>
    <lineage>
        <taxon>Eukaryota</taxon>
        <taxon>Metazoa</taxon>
        <taxon>Ecdysozoa</taxon>
        <taxon>Arthropoda</taxon>
        <taxon>Chelicerata</taxon>
        <taxon>Arachnida</taxon>
        <taxon>Acari</taxon>
        <taxon>Parasitiformes</taxon>
        <taxon>Ixodida</taxon>
        <taxon>Ixodoidea</taxon>
        <taxon>Ixodidae</taxon>
        <taxon>Rhipicephalinae</taxon>
        <taxon>Rhipicephalus</taxon>
        <taxon>Boophilus</taxon>
    </lineage>
</organism>
<dbReference type="GO" id="GO:0006914">
    <property type="term" value="P:autophagy"/>
    <property type="evidence" value="ECO:0007669"/>
    <property type="project" value="UniProtKB-ARBA"/>
</dbReference>
<evidence type="ECO:0000313" key="15">
    <source>
        <dbReference type="EMBL" id="KAH8041157.1"/>
    </source>
</evidence>
<dbReference type="FunFam" id="3.20.20.80:FF:000030">
    <property type="entry name" value="Lysosomal acid glucosylceramidase"/>
    <property type="match status" value="1"/>
</dbReference>
<dbReference type="GO" id="GO:0030163">
    <property type="term" value="P:protein catabolic process"/>
    <property type="evidence" value="ECO:0007669"/>
    <property type="project" value="UniProtKB-ARBA"/>
</dbReference>
<dbReference type="GO" id="GO:0007040">
    <property type="term" value="P:lysosome organization"/>
    <property type="evidence" value="ECO:0007669"/>
    <property type="project" value="UniProtKB-ARBA"/>
</dbReference>
<evidence type="ECO:0000256" key="10">
    <source>
        <dbReference type="ARBA" id="ARBA00050474"/>
    </source>
</evidence>
<comment type="catalytic activity">
    <reaction evidence="1">
        <text>a beta-D-glucosyl-(1&lt;-&gt;1')-N-acylsphing-4-enine + H2O = an N-acylsphing-4-enine + D-glucose</text>
        <dbReference type="Rhea" id="RHEA:13269"/>
        <dbReference type="ChEBI" id="CHEBI:4167"/>
        <dbReference type="ChEBI" id="CHEBI:15377"/>
        <dbReference type="ChEBI" id="CHEBI:22801"/>
        <dbReference type="ChEBI" id="CHEBI:52639"/>
        <dbReference type="EC" id="3.2.1.45"/>
    </reaction>
    <physiologicalReaction direction="left-to-right" evidence="1">
        <dbReference type="Rhea" id="RHEA:13270"/>
    </physiologicalReaction>
</comment>
<evidence type="ECO:0000256" key="5">
    <source>
        <dbReference type="ARBA" id="ARBA00012658"/>
    </source>
</evidence>
<dbReference type="GO" id="GO:0005102">
    <property type="term" value="F:signaling receptor binding"/>
    <property type="evidence" value="ECO:0007669"/>
    <property type="project" value="UniProtKB-ARBA"/>
</dbReference>
<evidence type="ECO:0000256" key="1">
    <source>
        <dbReference type="ARBA" id="ARBA00001013"/>
    </source>
</evidence>
<dbReference type="InterPro" id="IPR017853">
    <property type="entry name" value="GH"/>
</dbReference>
<feature type="domain" description="Glycosyl hydrolase family 30 TIM-barrel" evidence="13">
    <location>
        <begin position="103"/>
        <end position="313"/>
    </location>
</feature>
<dbReference type="VEuPathDB" id="VectorBase:LOC119159566"/>
<sequence>MQKRDYGKGSVVCVCNTTYCDFAGHVSLPPTGSAFAYESSKDGLRFNKTTIPLSRAPPQGLAYNMGRVPLASTDFSERKYTYDDTPGDLELENFALAREDVELKEYDNHGIRFYGLTAQNEPTTGFSPTVKWQTLGFTAQSQKDFIKRDMGPTLAEAGYDSVQLLIFDDSNSTFPEWSNVVLSDPDAAKYVAGVAIHKYTNESVGTTALDQVHESFPNKFILNTQICAGSDARPEDKVMLGSWERAEEYASNIIEDFNHWVNGFIDWNLALNTNGGPSWAEHFLDAPIIVNATGQEFYKQPMYYALGQFSKFLPSATVRIESHLEQAHSLNTTATNLQYTAFFTQYSGIVVIVLNKDDKKYNLKIKDLSREGSVQKVINERSITTFVWRAGKPLGAVAPECQRRDYGRSSFVCVCNVTYCDYIGDIGPLHNGSAVAFESTKDGLRFAKTTIPLSRTPVDDGNNETILIVIDSSKEYQKIFGFGGAFTDAAGINVKSLPTTMQDNILKSYYSKEGIGYTIGRIPVASCDFSARKYTYDDSPGDFEMSNFTLAPEDFGLKIPYLKKVLSLSSEPAWFFGSSWSSPAWMKTNNALEGRGFLIGEPGGPYYKAWAKYYVRFIQEYERLGVPIWGLTTQNEPTTGFVPGFRWQTLGFSANQQRDFVKLDLGPALADAGYGVDKLQLMILDDNRIVLPHWADVVLGDPEAAKYVSGVAVHWYMDSLTDPRVLDKVHESFPDKFILGTEACTGAAIKPEDKVKLGSWERAEFYASDILEDLNHWVSGWTDWNLVLDTQGGPNWADNFVDSPIIVNASAQEFYKQPMYYALGHFSKALPRGSVRIYSQLEQPSFQAAKNMTATKLDYAAFKTPDSSLVVVVLNSYYAFLLIAAAAECQPRDYGQGSFVCVCNVTYCDYIGDIEPLNSRSAVAFESTKTGLRFAKTAILLGRAPDEDNQNNSSLLLVVDSSKEYQKVLGFGGAFTDATGINVKSLPTNMQEEILKSYYTKEGIDYNIGRIPMSSCDFSTRKYTYDDSPGDFELTNFTLAPEDFDLKV</sequence>
<comment type="pathway">
    <text evidence="2">Lipid metabolism; sphingolipid metabolism.</text>
</comment>
<dbReference type="Pfam" id="PF17189">
    <property type="entry name" value="Glyco_hydro_30C"/>
    <property type="match status" value="2"/>
</dbReference>
<keyword evidence="16" id="KW-1185">Reference proteome</keyword>
<keyword evidence="9 12" id="KW-0443">Lipid metabolism</keyword>
<name>A0A9J6F4J7_RHIMP</name>
<evidence type="ECO:0000256" key="7">
    <source>
        <dbReference type="ARBA" id="ARBA00022801"/>
    </source>
</evidence>
<evidence type="ECO:0000256" key="8">
    <source>
        <dbReference type="ARBA" id="ARBA00022919"/>
    </source>
</evidence>
<dbReference type="SUPFAM" id="SSF51445">
    <property type="entry name" value="(Trans)glycosidases"/>
    <property type="match status" value="3"/>
</dbReference>
<keyword evidence="6" id="KW-0732">Signal</keyword>
<proteinExistence type="inferred from homology"/>
<evidence type="ECO:0000256" key="3">
    <source>
        <dbReference type="ARBA" id="ARBA00004991"/>
    </source>
</evidence>
<comment type="catalytic activity">
    <reaction evidence="11">
        <text>an N-acyl-1-beta-D-glucosyl-15-methylhexadecasphing-4-enine + H2O = an N-acyl-15-methylhexadecasphing-4-enine + D-glucose</text>
        <dbReference type="Rhea" id="RHEA:34755"/>
        <dbReference type="ChEBI" id="CHEBI:4167"/>
        <dbReference type="ChEBI" id="CHEBI:15377"/>
        <dbReference type="ChEBI" id="CHEBI:70815"/>
        <dbReference type="ChEBI" id="CHEBI:70846"/>
    </reaction>
    <physiologicalReaction direction="left-to-right" evidence="11">
        <dbReference type="Rhea" id="RHEA:34756"/>
    </physiologicalReaction>
</comment>
<keyword evidence="8 12" id="KW-0746">Sphingolipid metabolism</keyword>
<dbReference type="GO" id="GO:0042391">
    <property type="term" value="P:regulation of membrane potential"/>
    <property type="evidence" value="ECO:0007669"/>
    <property type="project" value="UniProtKB-ARBA"/>
</dbReference>
<evidence type="ECO:0000256" key="12">
    <source>
        <dbReference type="RuleBase" id="RU361188"/>
    </source>
</evidence>
<feature type="domain" description="Glycosyl hydrolase family 30 TIM-barrel" evidence="13">
    <location>
        <begin position="969"/>
        <end position="1048"/>
    </location>
</feature>
<feature type="domain" description="Glycosyl hydrolase family 30 TIM-barrel" evidence="13">
    <location>
        <begin position="480"/>
        <end position="829"/>
    </location>
</feature>
<feature type="domain" description="Glycosyl hydrolase family 30 beta sandwich" evidence="14">
    <location>
        <begin position="833"/>
        <end position="876"/>
    </location>
</feature>
<dbReference type="GO" id="GO:0005764">
    <property type="term" value="C:lysosome"/>
    <property type="evidence" value="ECO:0007669"/>
    <property type="project" value="UniProtKB-ARBA"/>
</dbReference>
<evidence type="ECO:0000256" key="4">
    <source>
        <dbReference type="ARBA" id="ARBA00005382"/>
    </source>
</evidence>
<dbReference type="GO" id="GO:0016758">
    <property type="term" value="F:hexosyltransferase activity"/>
    <property type="evidence" value="ECO:0007669"/>
    <property type="project" value="UniProtKB-ARBA"/>
</dbReference>
<dbReference type="InterPro" id="IPR033453">
    <property type="entry name" value="Glyco_hydro_30_TIM-barrel"/>
</dbReference>
<dbReference type="GO" id="GO:0004348">
    <property type="term" value="F:glucosylceramidase activity"/>
    <property type="evidence" value="ECO:0007669"/>
    <property type="project" value="UniProtKB-EC"/>
</dbReference>
<dbReference type="GO" id="GO:0051246">
    <property type="term" value="P:regulation of protein metabolic process"/>
    <property type="evidence" value="ECO:0007669"/>
    <property type="project" value="UniProtKB-ARBA"/>
</dbReference>
<evidence type="ECO:0000256" key="11">
    <source>
        <dbReference type="ARBA" id="ARBA00051345"/>
    </source>
</evidence>
<reference evidence="15" key="2">
    <citation type="submission" date="2021-09" db="EMBL/GenBank/DDBJ databases">
        <authorList>
            <person name="Jia N."/>
            <person name="Wang J."/>
            <person name="Shi W."/>
            <person name="Du L."/>
            <person name="Sun Y."/>
            <person name="Zhan W."/>
            <person name="Jiang J."/>
            <person name="Wang Q."/>
            <person name="Zhang B."/>
            <person name="Ji P."/>
            <person name="Sakyi L.B."/>
            <person name="Cui X."/>
            <person name="Yuan T."/>
            <person name="Jiang B."/>
            <person name="Yang W."/>
            <person name="Lam T.T.-Y."/>
            <person name="Chang Q."/>
            <person name="Ding S."/>
            <person name="Wang X."/>
            <person name="Zhu J."/>
            <person name="Ruan X."/>
            <person name="Zhao L."/>
            <person name="Wei J."/>
            <person name="Que T."/>
            <person name="Du C."/>
            <person name="Cheng J."/>
            <person name="Dai P."/>
            <person name="Han X."/>
            <person name="Huang E."/>
            <person name="Gao Y."/>
            <person name="Liu J."/>
            <person name="Shao H."/>
            <person name="Ye R."/>
            <person name="Li L."/>
            <person name="Wei W."/>
            <person name="Wang X."/>
            <person name="Wang C."/>
            <person name="Huo Q."/>
            <person name="Li W."/>
            <person name="Guo W."/>
            <person name="Chen H."/>
            <person name="Chen S."/>
            <person name="Zhou L."/>
            <person name="Zhou L."/>
            <person name="Ni X."/>
            <person name="Tian J."/>
            <person name="Zhou Y."/>
            <person name="Sheng Y."/>
            <person name="Liu T."/>
            <person name="Pan Y."/>
            <person name="Xia L."/>
            <person name="Li J."/>
            <person name="Zhao F."/>
            <person name="Cao W."/>
        </authorList>
    </citation>
    <scope>NUCLEOTIDE SEQUENCE</scope>
    <source>
        <strain evidence="15">Rmic-2018</strain>
        <tissue evidence="15">Larvae</tissue>
    </source>
</reference>
<dbReference type="GO" id="GO:0006680">
    <property type="term" value="P:glucosylceramide catabolic process"/>
    <property type="evidence" value="ECO:0007669"/>
    <property type="project" value="UniProtKB-ARBA"/>
</dbReference>
<comment type="similarity">
    <text evidence="4 12">Belongs to the glycosyl hydrolase 30 family.</text>
</comment>
<reference evidence="15" key="1">
    <citation type="journal article" date="2020" name="Cell">
        <title>Large-Scale Comparative Analyses of Tick Genomes Elucidate Their Genetic Diversity and Vector Capacities.</title>
        <authorList>
            <consortium name="Tick Genome and Microbiome Consortium (TIGMIC)"/>
            <person name="Jia N."/>
            <person name="Wang J."/>
            <person name="Shi W."/>
            <person name="Du L."/>
            <person name="Sun Y."/>
            <person name="Zhan W."/>
            <person name="Jiang J.F."/>
            <person name="Wang Q."/>
            <person name="Zhang B."/>
            <person name="Ji P."/>
            <person name="Bell-Sakyi L."/>
            <person name="Cui X.M."/>
            <person name="Yuan T.T."/>
            <person name="Jiang B.G."/>
            <person name="Yang W.F."/>
            <person name="Lam T.T."/>
            <person name="Chang Q.C."/>
            <person name="Ding S.J."/>
            <person name="Wang X.J."/>
            <person name="Zhu J.G."/>
            <person name="Ruan X.D."/>
            <person name="Zhao L."/>
            <person name="Wei J.T."/>
            <person name="Ye R.Z."/>
            <person name="Que T.C."/>
            <person name="Du C.H."/>
            <person name="Zhou Y.H."/>
            <person name="Cheng J.X."/>
            <person name="Dai P.F."/>
            <person name="Guo W.B."/>
            <person name="Han X.H."/>
            <person name="Huang E.J."/>
            <person name="Li L.F."/>
            <person name="Wei W."/>
            <person name="Gao Y.C."/>
            <person name="Liu J.Z."/>
            <person name="Shao H.Z."/>
            <person name="Wang X."/>
            <person name="Wang C.C."/>
            <person name="Yang T.C."/>
            <person name="Huo Q.B."/>
            <person name="Li W."/>
            <person name="Chen H.Y."/>
            <person name="Chen S.E."/>
            <person name="Zhou L.G."/>
            <person name="Ni X.B."/>
            <person name="Tian J.H."/>
            <person name="Sheng Y."/>
            <person name="Liu T."/>
            <person name="Pan Y.S."/>
            <person name="Xia L.Y."/>
            <person name="Li J."/>
            <person name="Zhao F."/>
            <person name="Cao W.C."/>
        </authorList>
    </citation>
    <scope>NUCLEOTIDE SEQUENCE</scope>
    <source>
        <strain evidence="15">Rmic-2018</strain>
    </source>
</reference>
<dbReference type="Pfam" id="PF02055">
    <property type="entry name" value="Glyco_hydro_30"/>
    <property type="match status" value="3"/>
</dbReference>
<evidence type="ECO:0000256" key="2">
    <source>
        <dbReference type="ARBA" id="ARBA00004760"/>
    </source>
</evidence>
<dbReference type="GO" id="GO:0010605">
    <property type="term" value="P:negative regulation of macromolecule metabolic process"/>
    <property type="evidence" value="ECO:0007669"/>
    <property type="project" value="UniProtKB-ARBA"/>
</dbReference>
<dbReference type="GO" id="GO:0032006">
    <property type="term" value="P:regulation of TOR signaling"/>
    <property type="evidence" value="ECO:0007669"/>
    <property type="project" value="UniProtKB-ARBA"/>
</dbReference>
<evidence type="ECO:0000313" key="16">
    <source>
        <dbReference type="Proteomes" id="UP000821866"/>
    </source>
</evidence>
<feature type="domain" description="Glycosyl hydrolase family 30 beta sandwich" evidence="14">
    <location>
        <begin position="318"/>
        <end position="386"/>
    </location>
</feature>
<dbReference type="VEuPathDB" id="VectorBase:LOC119159565"/>
<evidence type="ECO:0000256" key="9">
    <source>
        <dbReference type="ARBA" id="ARBA00023098"/>
    </source>
</evidence>
<gene>
    <name evidence="15" type="ORF">HPB51_013817</name>
</gene>
<protein>
    <recommendedName>
        <fullName evidence="5 12">Glucosylceramidase</fullName>
        <ecNumber evidence="5 12">3.2.1.45</ecNumber>
    </recommendedName>
</protein>
<dbReference type="InterPro" id="IPR001139">
    <property type="entry name" value="Glyco_hydro_30"/>
</dbReference>
<keyword evidence="7 12" id="KW-0378">Hydrolase</keyword>
<dbReference type="EMBL" id="JABSTU010000001">
    <property type="protein sequence ID" value="KAH8041157.1"/>
    <property type="molecule type" value="Genomic_DNA"/>
</dbReference>
<comment type="caution">
    <text evidence="15">The sequence shown here is derived from an EMBL/GenBank/DDBJ whole genome shotgun (WGS) entry which is preliminary data.</text>
</comment>
<keyword evidence="12" id="KW-0326">Glycosidase</keyword>
<dbReference type="GO" id="GO:0006066">
    <property type="term" value="P:alcohol metabolic process"/>
    <property type="evidence" value="ECO:0007669"/>
    <property type="project" value="UniProtKB-ARBA"/>
</dbReference>
<evidence type="ECO:0000259" key="13">
    <source>
        <dbReference type="Pfam" id="PF02055"/>
    </source>
</evidence>
<dbReference type="GO" id="GO:0008202">
    <property type="term" value="P:steroid metabolic process"/>
    <property type="evidence" value="ECO:0007669"/>
    <property type="project" value="UniProtKB-ARBA"/>
</dbReference>
<dbReference type="PRINTS" id="PR00843">
    <property type="entry name" value="GLHYDRLASE30"/>
</dbReference>
<dbReference type="PANTHER" id="PTHR11069">
    <property type="entry name" value="GLUCOSYLCERAMIDASE"/>
    <property type="match status" value="1"/>
</dbReference>
<dbReference type="SUPFAM" id="SSF51011">
    <property type="entry name" value="Glycosyl hydrolase domain"/>
    <property type="match status" value="3"/>
</dbReference>
<evidence type="ECO:0000259" key="14">
    <source>
        <dbReference type="Pfam" id="PF17189"/>
    </source>
</evidence>
<dbReference type="AlphaFoldDB" id="A0A9J6F4J7"/>
<evidence type="ECO:0000256" key="6">
    <source>
        <dbReference type="ARBA" id="ARBA00022729"/>
    </source>
</evidence>
<dbReference type="PANTHER" id="PTHR11069:SF23">
    <property type="entry name" value="LYSOSOMAL ACID GLUCOSYLCERAMIDASE"/>
    <property type="match status" value="1"/>
</dbReference>
<dbReference type="Gene3D" id="3.20.20.80">
    <property type="entry name" value="Glycosidases"/>
    <property type="match status" value="4"/>
</dbReference>
<comment type="catalytic activity">
    <reaction evidence="10">
        <text>a beta-D-glucosylceramide + H2O = an N-acyl-sphingoid base + D-glucose</text>
        <dbReference type="Rhea" id="RHEA:81447"/>
        <dbReference type="ChEBI" id="CHEBI:4167"/>
        <dbReference type="ChEBI" id="CHEBI:15377"/>
        <dbReference type="ChEBI" id="CHEBI:83264"/>
        <dbReference type="ChEBI" id="CHEBI:83273"/>
    </reaction>
    <physiologicalReaction direction="left-to-right" evidence="10">
        <dbReference type="Rhea" id="RHEA:81448"/>
    </physiologicalReaction>
</comment>
<dbReference type="GO" id="GO:0005774">
    <property type="term" value="C:vacuolar membrane"/>
    <property type="evidence" value="ECO:0007669"/>
    <property type="project" value="UniProtKB-ARBA"/>
</dbReference>
<comment type="pathway">
    <text evidence="3">Sphingolipid metabolism.</text>
</comment>
<dbReference type="VEuPathDB" id="VectorBase:LOC119159564"/>
<accession>A0A9J6F4J7</accession>
<dbReference type="EC" id="3.2.1.45" evidence="5 12"/>
<dbReference type="GO" id="GO:0016241">
    <property type="term" value="P:regulation of macroautophagy"/>
    <property type="evidence" value="ECO:0007669"/>
    <property type="project" value="UniProtKB-ARBA"/>
</dbReference>